<dbReference type="PANTHER" id="PTHR33647">
    <property type="entry name" value="OS01G0793900 PROTEIN"/>
    <property type="match status" value="1"/>
</dbReference>
<proteinExistence type="predicted"/>
<comment type="caution">
    <text evidence="1">The sequence shown here is derived from an EMBL/GenBank/DDBJ whole genome shotgun (WGS) entry which is preliminary data.</text>
</comment>
<dbReference type="Gramene" id="EES03748">
    <property type="protein sequence ID" value="EES03748"/>
    <property type="gene ID" value="SORBI_3003G323100"/>
</dbReference>
<dbReference type="OMA" id="HEEMRGH"/>
<protein>
    <submittedName>
        <fullName evidence="1">Uncharacterized protein</fullName>
    </submittedName>
</protein>
<evidence type="ECO:0000313" key="1">
    <source>
        <dbReference type="EMBL" id="KAG0539748.1"/>
    </source>
</evidence>
<dbReference type="OrthoDB" id="610799at2759"/>
<dbReference type="AlphaFoldDB" id="A0A921RHJ1"/>
<dbReference type="PANTHER" id="PTHR33647:SF5">
    <property type="entry name" value="OS01G0793900 PROTEIN"/>
    <property type="match status" value="1"/>
</dbReference>
<name>A0A921RHJ1_SORBI</name>
<organism evidence="1 2">
    <name type="scientific">Sorghum bicolor</name>
    <name type="common">Sorghum</name>
    <name type="synonym">Sorghum vulgare</name>
    <dbReference type="NCBI Taxonomy" id="4558"/>
    <lineage>
        <taxon>Eukaryota</taxon>
        <taxon>Viridiplantae</taxon>
        <taxon>Streptophyta</taxon>
        <taxon>Embryophyta</taxon>
        <taxon>Tracheophyta</taxon>
        <taxon>Spermatophyta</taxon>
        <taxon>Magnoliopsida</taxon>
        <taxon>Liliopsida</taxon>
        <taxon>Poales</taxon>
        <taxon>Poaceae</taxon>
        <taxon>PACMAD clade</taxon>
        <taxon>Panicoideae</taxon>
        <taxon>Andropogonodae</taxon>
        <taxon>Andropogoneae</taxon>
        <taxon>Sorghinae</taxon>
        <taxon>Sorghum</taxon>
    </lineage>
</organism>
<reference evidence="1" key="2">
    <citation type="submission" date="2020-10" db="EMBL/GenBank/DDBJ databases">
        <authorList>
            <person name="Cooper E.A."/>
            <person name="Brenton Z.W."/>
            <person name="Flinn B.S."/>
            <person name="Jenkins J."/>
            <person name="Shu S."/>
            <person name="Flowers D."/>
            <person name="Luo F."/>
            <person name="Wang Y."/>
            <person name="Xia P."/>
            <person name="Barry K."/>
            <person name="Daum C."/>
            <person name="Lipzen A."/>
            <person name="Yoshinaga Y."/>
            <person name="Schmutz J."/>
            <person name="Saski C."/>
            <person name="Vermerris W."/>
            <person name="Kresovich S."/>
        </authorList>
    </citation>
    <scope>NUCLEOTIDE SEQUENCE</scope>
</reference>
<accession>A0A921RHJ1</accession>
<evidence type="ECO:0000313" key="2">
    <source>
        <dbReference type="Proteomes" id="UP000807115"/>
    </source>
</evidence>
<gene>
    <name evidence="1" type="ORF">BDA96_03G348200</name>
</gene>
<dbReference type="Proteomes" id="UP000807115">
    <property type="component" value="Chromosome 3"/>
</dbReference>
<sequence length="118" mass="13081">MGNCLRPQRAATWADGDEWEDEAEVCSKAAAAAAAAVEEKKVEVKIRVTRRQLQELLEKAGCAGGRGRGDGNGKAKRRHVEEVLAELMASGRVCYQHEMRRHWRPALRSIPEAVVEES</sequence>
<dbReference type="EMBL" id="CM027682">
    <property type="protein sequence ID" value="KAG0539748.1"/>
    <property type="molecule type" value="Genomic_DNA"/>
</dbReference>
<reference evidence="1" key="1">
    <citation type="journal article" date="2019" name="BMC Genomics">
        <title>A new reference genome for Sorghum bicolor reveals high levels of sequence similarity between sweet and grain genotypes: implications for the genetics of sugar metabolism.</title>
        <authorList>
            <person name="Cooper E.A."/>
            <person name="Brenton Z.W."/>
            <person name="Flinn B.S."/>
            <person name="Jenkins J."/>
            <person name="Shu S."/>
            <person name="Flowers D."/>
            <person name="Luo F."/>
            <person name="Wang Y."/>
            <person name="Xia P."/>
            <person name="Barry K."/>
            <person name="Daum C."/>
            <person name="Lipzen A."/>
            <person name="Yoshinaga Y."/>
            <person name="Schmutz J."/>
            <person name="Saski C."/>
            <person name="Vermerris W."/>
            <person name="Kresovich S."/>
        </authorList>
    </citation>
    <scope>NUCLEOTIDE SEQUENCE</scope>
</reference>